<dbReference type="Gene3D" id="3.40.50.300">
    <property type="entry name" value="P-loop containing nucleotide triphosphate hydrolases"/>
    <property type="match status" value="1"/>
</dbReference>
<dbReference type="InterPro" id="IPR036397">
    <property type="entry name" value="RNaseH_sf"/>
</dbReference>
<dbReference type="PROSITE" id="PS00211">
    <property type="entry name" value="ABC_TRANSPORTER_1"/>
    <property type="match status" value="1"/>
</dbReference>
<evidence type="ECO:0000256" key="1">
    <source>
        <dbReference type="ARBA" id="ARBA00022750"/>
    </source>
</evidence>
<keyword evidence="1" id="KW-0645">Protease</keyword>
<gene>
    <name evidence="4" type="ORF">Tci_012861</name>
</gene>
<feature type="region of interest" description="Disordered" evidence="2">
    <location>
        <begin position="828"/>
        <end position="862"/>
    </location>
</feature>
<dbReference type="GO" id="GO:0016020">
    <property type="term" value="C:membrane"/>
    <property type="evidence" value="ECO:0007669"/>
    <property type="project" value="TreeGrafter"/>
</dbReference>
<keyword evidence="1" id="KW-0378">Hydrolase</keyword>
<comment type="caution">
    <text evidence="4">The sequence shown here is derived from an EMBL/GenBank/DDBJ whole genome shotgun (WGS) entry which is preliminary data.</text>
</comment>
<keyword evidence="1" id="KW-0064">Aspartyl protease</keyword>
<dbReference type="Pfam" id="PF00005">
    <property type="entry name" value="ABC_tran"/>
    <property type="match status" value="1"/>
</dbReference>
<dbReference type="SUPFAM" id="SSF52540">
    <property type="entry name" value="P-loop containing nucleoside triphosphate hydrolases"/>
    <property type="match status" value="1"/>
</dbReference>
<dbReference type="InterPro" id="IPR057670">
    <property type="entry name" value="SH3_retrovirus"/>
</dbReference>
<evidence type="ECO:0000313" key="4">
    <source>
        <dbReference type="EMBL" id="GEU40883.1"/>
    </source>
</evidence>
<dbReference type="Gene3D" id="3.30.420.10">
    <property type="entry name" value="Ribonuclease H-like superfamily/Ribonuclease H"/>
    <property type="match status" value="1"/>
</dbReference>
<dbReference type="GO" id="GO:0004190">
    <property type="term" value="F:aspartic-type endopeptidase activity"/>
    <property type="evidence" value="ECO:0007669"/>
    <property type="project" value="UniProtKB-KW"/>
</dbReference>
<dbReference type="InterPro" id="IPR043502">
    <property type="entry name" value="DNA/RNA_pol_sf"/>
</dbReference>
<feature type="compositionally biased region" description="Acidic residues" evidence="2">
    <location>
        <begin position="2164"/>
        <end position="2174"/>
    </location>
</feature>
<dbReference type="GO" id="GO:0016887">
    <property type="term" value="F:ATP hydrolysis activity"/>
    <property type="evidence" value="ECO:0007669"/>
    <property type="project" value="InterPro"/>
</dbReference>
<dbReference type="Pfam" id="PF25597">
    <property type="entry name" value="SH3_retrovirus"/>
    <property type="match status" value="1"/>
</dbReference>
<proteinExistence type="predicted"/>
<dbReference type="GO" id="GO:0005524">
    <property type="term" value="F:ATP binding"/>
    <property type="evidence" value="ECO:0007669"/>
    <property type="project" value="InterPro"/>
</dbReference>
<dbReference type="PANTHER" id="PTHR24221">
    <property type="entry name" value="ATP-BINDING CASSETTE SUB-FAMILY B"/>
    <property type="match status" value="1"/>
</dbReference>
<dbReference type="InterPro" id="IPR001584">
    <property type="entry name" value="Integrase_cat-core"/>
</dbReference>
<dbReference type="InterPro" id="IPR027417">
    <property type="entry name" value="P-loop_NTPase"/>
</dbReference>
<name>A0A6L2JUZ7_TANCI</name>
<dbReference type="GO" id="GO:0015074">
    <property type="term" value="P:DNA integration"/>
    <property type="evidence" value="ECO:0007669"/>
    <property type="project" value="InterPro"/>
</dbReference>
<dbReference type="InterPro" id="IPR003439">
    <property type="entry name" value="ABC_transporter-like_ATP-bd"/>
</dbReference>
<feature type="non-terminal residue" evidence="4">
    <location>
        <position position="2352"/>
    </location>
</feature>
<dbReference type="Pfam" id="PF07727">
    <property type="entry name" value="RVT_2"/>
    <property type="match status" value="1"/>
</dbReference>
<dbReference type="InterPro" id="IPR054722">
    <property type="entry name" value="PolX-like_BBD"/>
</dbReference>
<dbReference type="Pfam" id="PF22936">
    <property type="entry name" value="Pol_BBD"/>
    <property type="match status" value="1"/>
</dbReference>
<dbReference type="SUPFAM" id="SSF53098">
    <property type="entry name" value="Ribonuclease H-like"/>
    <property type="match status" value="1"/>
</dbReference>
<feature type="domain" description="Integrase catalytic" evidence="3">
    <location>
        <begin position="1099"/>
        <end position="1290"/>
    </location>
</feature>
<dbReference type="GO" id="GO:0003676">
    <property type="term" value="F:nucleic acid binding"/>
    <property type="evidence" value="ECO:0007669"/>
    <property type="project" value="InterPro"/>
</dbReference>
<dbReference type="EMBL" id="BKCJ010001363">
    <property type="protein sequence ID" value="GEU40883.1"/>
    <property type="molecule type" value="Genomic_DNA"/>
</dbReference>
<evidence type="ECO:0000259" key="3">
    <source>
        <dbReference type="PROSITE" id="PS50994"/>
    </source>
</evidence>
<dbReference type="Pfam" id="PF14223">
    <property type="entry name" value="Retrotran_gag_2"/>
    <property type="match status" value="1"/>
</dbReference>
<reference evidence="4" key="1">
    <citation type="journal article" date="2019" name="Sci. Rep.">
        <title>Draft genome of Tanacetum cinerariifolium, the natural source of mosquito coil.</title>
        <authorList>
            <person name="Yamashiro T."/>
            <person name="Shiraishi A."/>
            <person name="Satake H."/>
            <person name="Nakayama K."/>
        </authorList>
    </citation>
    <scope>NUCLEOTIDE SEQUENCE</scope>
</reference>
<dbReference type="Pfam" id="PF00665">
    <property type="entry name" value="rve"/>
    <property type="match status" value="1"/>
</dbReference>
<evidence type="ECO:0000256" key="2">
    <source>
        <dbReference type="SAM" id="MobiDB-lite"/>
    </source>
</evidence>
<dbReference type="InterPro" id="IPR017871">
    <property type="entry name" value="ABC_transporter-like_CS"/>
</dbReference>
<dbReference type="PANTHER" id="PTHR24221:SF573">
    <property type="entry name" value="ABC-TYPE XENOBIOTIC TRANSPORTER"/>
    <property type="match status" value="1"/>
</dbReference>
<dbReference type="InterPro" id="IPR013103">
    <property type="entry name" value="RVT_2"/>
</dbReference>
<dbReference type="GO" id="GO:0042626">
    <property type="term" value="F:ATPase-coupled transmembrane transporter activity"/>
    <property type="evidence" value="ECO:0007669"/>
    <property type="project" value="TreeGrafter"/>
</dbReference>
<dbReference type="SUPFAM" id="SSF56672">
    <property type="entry name" value="DNA/RNA polymerases"/>
    <property type="match status" value="1"/>
</dbReference>
<protein>
    <submittedName>
        <fullName evidence="4">Retrovirus-related Pol polyprotein from transposon TNT 1-94</fullName>
    </submittedName>
</protein>
<feature type="compositionally biased region" description="Polar residues" evidence="2">
    <location>
        <begin position="828"/>
        <end position="858"/>
    </location>
</feature>
<sequence>MIDGKDIRRLNLQSLHAKIGLVQQDPILFAASIMENIAYRKEGATEAEIVEATRTANVHTFVSSLPQGYKTLVGERGVQLSGGQKQRIVIARAVLKDPPILLLDEATSALDTESEYMLQEALERLMRAIQADCDVKATNIILQGLPLEVYALVSNHKVARELWERIQLLMQGTSLMKQERECKLYDEFDKFTYKKGKSLREFYLRFSLLLNDINIYNMKLEQFQVNIKFLNTLPPEWSKFMTDIKLVRDLHTTNVDQLHAYLRQHEFHANEYGSQAQSSTPLSITYPSNDFQSSVHHTIYNPSSSIPHVEYASSVHQQSDFSQPDSGIIVLVFQKGDDPIDVINHMMSFLTTVVTSRYPLTNNQLINSSNPRQQATINNRRVTVQPIQGRQNSLIAGTSRQYTSGPSENNSRKQRTVICYNCKGEGHMSKQILHEKELEFLADLGIAEAQTTQYVITNNVAYQTDDLDAYDSDFDEINSAKIALMANLSHYGFDNLAEVHNQDNVTNNVLNQAVQAMSISEQSNIMNQSKTEITSDSNIIPYSQYTELSAEQVFWSQNFVNFEEPNLSTRPTQVEVPKELPKVSMVNSSLKKLKYHLASFDVSQEKDMVIIKLKERNKSLSGKLKEEKIKQELEEIETINIELDHRVTKLVTKNEHLKQTYKKLYDSIKSSRIQSKEQCDDLIKQVNIKSAENSDLNASLLEKALVITALKDTLRKLKGKAVVDEVVPLHPIDPELLKIIEIVENEKLLNPLNTSLDYTCKYTKRIQELLIILKQTCPCINDLGDNLMVMTPLNKTKKIRFTEHITSSRNTPIKTTSSSNVVSNKPMLSSTGVNLPTNASGSQTSGNTKKYMIQQTQSRAKKNKLEAYPRNVRTSLQNKKSVVDTKDIASVPNSKLNVNSDLQCVTCNGCLFFNNHDSCILEFINSLNARVKSKSAKKPLNGKIWKPIGKVVQIVLSYLDSGCSKHMTGDRSQLTNFVNKFLGIVKFGNDHVAKIKGYDDYKIGNVTFLRVYFVDILGHNLFSIGQFCDSDLEVAFRQHTCFICNLEGVDLLTRSRENNLYTLSLGDMMAQGLVRGLPKLKFEKDHLCSACAMSKSKKKSHKPKSEDTNQEKLYLLHMDLCGPMRVESVNGKKYILVIVDDYSRFTWVKCLRSKDEAPDFIIKFLKMIQVRLKVPVRRVQTDNGTEFVNQTLCEYYEQVGISHKTSVARSPQQNGVVKRHNRTLIEAARTIENLGKLQPKVDIGIFIGYAPTNKAFRIYNRRTGRIVETIHVDFDELTALTSEQRSLRPALYEMTLTTINLGLVPKPTSSTPLVPPSINDWDLLFQPLFDELLTPSLSVDPPTPEVIAPIDEVVASELAESTDSPSSTIVNQDAPSLRNDLLFGMPIPEVSYDQSSSTVSSHTIVHPDHQIPQHSNKVMVITLKWIYKVKLDELGGILKNKARLVARGYRQEEGIDFEESFAPVVRLESIRIFLAYTAHKNMVVYQMDTKTAFLNGTLREEVYVSQLDGFVDPDNLNHVYKLKKALYGLKQAPHAWYDMLSSFLISQDFSKGSVDPTLFICRNGNDLLLVQIYVDDIIFAASTPELCDLFAKTMCSKFKMSMMGKISFFLGLQISQSPRGIFINILKYALESLKKYGFESCDPVDTPMVKKSKLDEDKEGKAVNLSHYRGMIGTLLYLTASRPDPSICYMHVCPVSGSADRKALTCAFADADHTGCQDTRRSASGSLQFLGDRLISWSLKWTMDMTIDQQVALDEVLVPHASRLRIGKSNFRLRSDITSKESTLQLVYDILILTPFYKAFLVTIDVLEIYMQEFWATATVHHHSIRFKMDNKKRIINLEYFKEMLHICLRLPGQTFDELPFEEEILAFLRFLGHSVEIRKLTNVNINKLHQPWRSFIAVINKCLSGKTTGYDSLWLSQAHIIWGMYHKKNVDFAYLLWEDFVYQVEHKDAKKSNEMYYPRFTKVIIHYFMTKDTLNPRRNKVNWHYVRDDQMFTTIKLISHQNTQQFSVMLSVELTNKDIRNSEAYKEYYAIASGAAPPKTKASVKKTKSSFDTTITPPTVACIRLSTLVKVKQPAKSSKAKGLIVLSEVTMTEAEQMKLATKRSLHQTHISQASGSGADEGTGIIPGILDIPTYESDEEISWKSSDEDDGNDDASLGLNVGGEEGEDTEDEDEELYRDVNINLEGRDVQITDVHTIQEFEDTHVTLTPVNPDGQQHIAPLTLTAPTLPPPTIPTIFEVPQAPTPPTTTSSTFLQDLPNFGLLFGFDHRLKTLEANFSEFVQTNQFAGSVSSILGIVERYTDQRMNEAVKVAIQIQSDRLRDEAPTENEEFLNNLDENIQKIIKEQVKEQVK</sequence>
<dbReference type="InterPro" id="IPR012337">
    <property type="entry name" value="RNaseH-like_sf"/>
</dbReference>
<feature type="region of interest" description="Disordered" evidence="2">
    <location>
        <begin position="2139"/>
        <end position="2174"/>
    </location>
</feature>
<dbReference type="InterPro" id="IPR039421">
    <property type="entry name" value="Type_1_exporter"/>
</dbReference>
<organism evidence="4">
    <name type="scientific">Tanacetum cinerariifolium</name>
    <name type="common">Dalmatian daisy</name>
    <name type="synonym">Chrysanthemum cinerariifolium</name>
    <dbReference type="NCBI Taxonomy" id="118510"/>
    <lineage>
        <taxon>Eukaryota</taxon>
        <taxon>Viridiplantae</taxon>
        <taxon>Streptophyta</taxon>
        <taxon>Embryophyta</taxon>
        <taxon>Tracheophyta</taxon>
        <taxon>Spermatophyta</taxon>
        <taxon>Magnoliopsida</taxon>
        <taxon>eudicotyledons</taxon>
        <taxon>Gunneridae</taxon>
        <taxon>Pentapetalae</taxon>
        <taxon>asterids</taxon>
        <taxon>campanulids</taxon>
        <taxon>Asterales</taxon>
        <taxon>Asteraceae</taxon>
        <taxon>Asteroideae</taxon>
        <taxon>Anthemideae</taxon>
        <taxon>Anthemidinae</taxon>
        <taxon>Tanacetum</taxon>
    </lineage>
</organism>
<accession>A0A6L2JUZ7</accession>
<dbReference type="PROSITE" id="PS50994">
    <property type="entry name" value="INTEGRASE"/>
    <property type="match status" value="1"/>
</dbReference>